<dbReference type="PANTHER" id="PTHR46579:SF1">
    <property type="entry name" value="F5_8 TYPE C DOMAIN-CONTAINING PROTEIN"/>
    <property type="match status" value="1"/>
</dbReference>
<dbReference type="EMBL" id="CAJNOV010000464">
    <property type="protein sequence ID" value="CAF1024121.1"/>
    <property type="molecule type" value="Genomic_DNA"/>
</dbReference>
<gene>
    <name evidence="2" type="ORF">BYL167_LOCUS13766</name>
    <name evidence="1" type="ORF">CJN711_LOCUS3466</name>
</gene>
<dbReference type="EMBL" id="CAJOBH010004781">
    <property type="protein sequence ID" value="CAF4002579.1"/>
    <property type="molecule type" value="Genomic_DNA"/>
</dbReference>
<dbReference type="Proteomes" id="UP000681967">
    <property type="component" value="Unassembled WGS sequence"/>
</dbReference>
<accession>A0A814IIZ7</accession>
<evidence type="ECO:0000313" key="3">
    <source>
        <dbReference type="Proteomes" id="UP000663855"/>
    </source>
</evidence>
<protein>
    <submittedName>
        <fullName evidence="1">Uncharacterized protein</fullName>
    </submittedName>
</protein>
<dbReference type="AlphaFoldDB" id="A0A814IIZ7"/>
<name>A0A814IIZ7_9BILA</name>
<proteinExistence type="predicted"/>
<reference evidence="1" key="1">
    <citation type="submission" date="2021-02" db="EMBL/GenBank/DDBJ databases">
        <authorList>
            <person name="Nowell W R."/>
        </authorList>
    </citation>
    <scope>NUCLEOTIDE SEQUENCE</scope>
</reference>
<dbReference type="PANTHER" id="PTHR46579">
    <property type="entry name" value="F5/8 TYPE C DOMAIN-CONTAINING PROTEIN-RELATED"/>
    <property type="match status" value="1"/>
</dbReference>
<organism evidence="1 3">
    <name type="scientific">Rotaria magnacalcarata</name>
    <dbReference type="NCBI Taxonomy" id="392030"/>
    <lineage>
        <taxon>Eukaryota</taxon>
        <taxon>Metazoa</taxon>
        <taxon>Spiralia</taxon>
        <taxon>Gnathifera</taxon>
        <taxon>Rotifera</taxon>
        <taxon>Eurotatoria</taxon>
        <taxon>Bdelloidea</taxon>
        <taxon>Philodinida</taxon>
        <taxon>Philodinidae</taxon>
        <taxon>Rotaria</taxon>
    </lineage>
</organism>
<evidence type="ECO:0000313" key="1">
    <source>
        <dbReference type="EMBL" id="CAF1024121.1"/>
    </source>
</evidence>
<comment type="caution">
    <text evidence="1">The sequence shown here is derived from an EMBL/GenBank/DDBJ whole genome shotgun (WGS) entry which is preliminary data.</text>
</comment>
<sequence>MSNAHRSTDWRRRQTKVVRNDLVIALAQAANRQEVDILPPVLNNILKPDIDSDSDTDISISCDQDMQSPVESVSEKMTNNDENQTSSTFESIILSEKESNETICSIDIATALIALKSRHHLSNNCVGDILVLLKLLGVDVPSSYKALCTLLRKRSDLHLSPSTHTICPHCKKLSVEKHKCTACDANYSPIPSTKIPLFYTYDISRQLKAILATSKDLVLHNNRSFITLTMNIGGIQPNKGSDQSIWPVLLIINEINRKKRYSPKNSIIAGMWPGPSKPSRTTISLLFKNIVADLQELEKGHLFKLYSLEHDNHFETIKVFLICACCDKPAQCLIQCLPDPIAFFGCGNCEIEGVSVPTKNDGSVVSFAIYENNPNACERTNERYDLLQQEVKMNENQLANFTGSCGRPALIEVHKNAEKGIKGPCLLRALSKFDVGRCFLVDSLHNIYLGLFKRLLSLWLSHKDKNENWSLWSRTDELSSLLDKVRFPSTTTRHPRPLHKFSKYKGSEYRLVLLFGYSIFESILKPECYSHLLLLVLAVHHAESRSLTHDMVDVVEKLCLSFLYQFPKLYTSQHNVQVVHSILHLSETLRNFGPLSTNSTFNFEDQLGVLTRSCKGTRRHAIEIMNNLMYLRDACSEAANANMHKGLQKLLTTWLHMRDAYNISSKDCVRVLHPVKITDQFFDSIFSGDIVYYSTAYIGQVRFTTVQYAREKVSDDSAILFKDGLKQNFGRIRRIFTVNSGEPMLYVDVISKMLHFECATSTDVYSYSYIQTGLLDEQKKSIFISATDIVEKCVFYEPNNRFCTFYRFPNPEHSS</sequence>
<evidence type="ECO:0000313" key="2">
    <source>
        <dbReference type="EMBL" id="CAF4002579.1"/>
    </source>
</evidence>
<dbReference type="Proteomes" id="UP000663855">
    <property type="component" value="Unassembled WGS sequence"/>
</dbReference>